<dbReference type="RefSeq" id="WP_101499925.1">
    <property type="nucleotide sequence ID" value="NZ_CP025583.1"/>
</dbReference>
<keyword evidence="3 6" id="KW-0812">Transmembrane</keyword>
<feature type="transmembrane region" description="Helical" evidence="6">
    <location>
        <begin position="328"/>
        <end position="347"/>
    </location>
</feature>
<proteinExistence type="predicted"/>
<dbReference type="InterPro" id="IPR050189">
    <property type="entry name" value="MFS_Efflux_Transporters"/>
</dbReference>
<dbReference type="InterPro" id="IPR036259">
    <property type="entry name" value="MFS_trans_sf"/>
</dbReference>
<feature type="transmembrane region" description="Helical" evidence="6">
    <location>
        <begin position="202"/>
        <end position="222"/>
    </location>
</feature>
<sequence length="395" mass="41667">MRRFTAGIWVLVLGYTLSQFYRTFLAVLAPRLQQDLGAGPDDLAISSGIWFLAFAAMQVPVGRSLDRIGPRRTAAGLMLVAAAGAAVFASATLPWHLHLAMVLIGIGCSSALMSAYYIFARNYPARDFGMLAGVFVALGASGNLLSAAPLVSLTEAMGWRSALWLMGGLTLAIAAAKWLVVRDPPHLDASHPSGGLREVLRLRALWFILPLFAVNYGASAAIRGLWAGPYLQEVFDASQDRVGQATLLMGLAMIAGNFLAGPAVRVIGSVRRTIIIGTSATMISIAALWLFPASSLGLSVLLLALVGFTGAFYVLMIAHGRAFLPPHLVGRGVTFLNMFSIGGTGLLQFGSRPVYNAATGLAGPAAAYSTLFLFFALPLALGLGLYLLTPEAPDD</sequence>
<evidence type="ECO:0000313" key="8">
    <source>
        <dbReference type="EMBL" id="AUM74579.1"/>
    </source>
</evidence>
<dbReference type="GO" id="GO:0005886">
    <property type="term" value="C:plasma membrane"/>
    <property type="evidence" value="ECO:0007669"/>
    <property type="project" value="UniProtKB-SubCell"/>
</dbReference>
<feature type="transmembrane region" description="Helical" evidence="6">
    <location>
        <begin position="242"/>
        <end position="261"/>
    </location>
</feature>
<comment type="subcellular location">
    <subcellularLocation>
        <location evidence="1">Cell membrane</location>
        <topology evidence="1">Multi-pass membrane protein</topology>
    </subcellularLocation>
</comment>
<keyword evidence="5 6" id="KW-0472">Membrane</keyword>
<keyword evidence="4 6" id="KW-1133">Transmembrane helix</keyword>
<evidence type="ECO:0000256" key="2">
    <source>
        <dbReference type="ARBA" id="ARBA00022475"/>
    </source>
</evidence>
<feature type="transmembrane region" description="Helical" evidence="6">
    <location>
        <begin position="131"/>
        <end position="151"/>
    </location>
</feature>
<feature type="transmembrane region" description="Helical" evidence="6">
    <location>
        <begin position="73"/>
        <end position="93"/>
    </location>
</feature>
<dbReference type="Proteomes" id="UP000234882">
    <property type="component" value="Chromosome"/>
</dbReference>
<dbReference type="AlphaFoldDB" id="A0A2K9MG09"/>
<dbReference type="InterPro" id="IPR011701">
    <property type="entry name" value="MFS"/>
</dbReference>
<dbReference type="GO" id="GO:0022857">
    <property type="term" value="F:transmembrane transporter activity"/>
    <property type="evidence" value="ECO:0007669"/>
    <property type="project" value="InterPro"/>
</dbReference>
<evidence type="ECO:0000256" key="1">
    <source>
        <dbReference type="ARBA" id="ARBA00004651"/>
    </source>
</evidence>
<dbReference type="InterPro" id="IPR020846">
    <property type="entry name" value="MFS_dom"/>
</dbReference>
<dbReference type="EMBL" id="CP025583">
    <property type="protein sequence ID" value="AUM74579.1"/>
    <property type="molecule type" value="Genomic_DNA"/>
</dbReference>
<feature type="transmembrane region" description="Helical" evidence="6">
    <location>
        <begin position="367"/>
        <end position="388"/>
    </location>
</feature>
<protein>
    <submittedName>
        <fullName evidence="8">MFS transporter</fullName>
    </submittedName>
</protein>
<organism evidence="8 9">
    <name type="scientific">Paracoccus jeotgali</name>
    <dbReference type="NCBI Taxonomy" id="2065379"/>
    <lineage>
        <taxon>Bacteria</taxon>
        <taxon>Pseudomonadati</taxon>
        <taxon>Pseudomonadota</taxon>
        <taxon>Alphaproteobacteria</taxon>
        <taxon>Rhodobacterales</taxon>
        <taxon>Paracoccaceae</taxon>
        <taxon>Paracoccus</taxon>
    </lineage>
</organism>
<dbReference type="Gene3D" id="1.20.1250.20">
    <property type="entry name" value="MFS general substrate transporter like domains"/>
    <property type="match status" value="2"/>
</dbReference>
<evidence type="ECO:0000256" key="3">
    <source>
        <dbReference type="ARBA" id="ARBA00022692"/>
    </source>
</evidence>
<dbReference type="Pfam" id="PF07690">
    <property type="entry name" value="MFS_1"/>
    <property type="match status" value="1"/>
</dbReference>
<keyword evidence="2" id="KW-1003">Cell membrane</keyword>
<dbReference type="PROSITE" id="PS50850">
    <property type="entry name" value="MFS"/>
    <property type="match status" value="1"/>
</dbReference>
<evidence type="ECO:0000313" key="9">
    <source>
        <dbReference type="Proteomes" id="UP000234882"/>
    </source>
</evidence>
<accession>A0A2K9MG09</accession>
<feature type="transmembrane region" description="Helical" evidence="6">
    <location>
        <begin position="163"/>
        <end position="181"/>
    </location>
</feature>
<evidence type="ECO:0000256" key="5">
    <source>
        <dbReference type="ARBA" id="ARBA00023136"/>
    </source>
</evidence>
<keyword evidence="9" id="KW-1185">Reference proteome</keyword>
<feature type="transmembrane region" description="Helical" evidence="6">
    <location>
        <begin position="99"/>
        <end position="119"/>
    </location>
</feature>
<dbReference type="OrthoDB" id="272777at2"/>
<gene>
    <name evidence="8" type="ORF">CYR75_10060</name>
</gene>
<evidence type="ECO:0000256" key="6">
    <source>
        <dbReference type="SAM" id="Phobius"/>
    </source>
</evidence>
<evidence type="ECO:0000259" key="7">
    <source>
        <dbReference type="PROSITE" id="PS50850"/>
    </source>
</evidence>
<feature type="transmembrane region" description="Helical" evidence="6">
    <location>
        <begin position="273"/>
        <end position="291"/>
    </location>
</feature>
<feature type="transmembrane region" description="Helical" evidence="6">
    <location>
        <begin position="42"/>
        <end position="61"/>
    </location>
</feature>
<dbReference type="KEGG" id="paru:CYR75_10060"/>
<name>A0A2K9MG09_9RHOB</name>
<feature type="domain" description="Major facilitator superfamily (MFS) profile" evidence="7">
    <location>
        <begin position="7"/>
        <end position="393"/>
    </location>
</feature>
<reference evidence="9" key="1">
    <citation type="submission" date="2017-12" db="EMBL/GenBank/DDBJ databases">
        <title>Genomic analysis of Paracoccus sp. CBA4604.</title>
        <authorList>
            <person name="Roh S.W."/>
            <person name="Kim J.Y."/>
            <person name="Kim J.S."/>
        </authorList>
    </citation>
    <scope>NUCLEOTIDE SEQUENCE [LARGE SCALE GENOMIC DNA]</scope>
    <source>
        <strain evidence="9">CBA4604</strain>
    </source>
</reference>
<dbReference type="SUPFAM" id="SSF103473">
    <property type="entry name" value="MFS general substrate transporter"/>
    <property type="match status" value="1"/>
</dbReference>
<evidence type="ECO:0000256" key="4">
    <source>
        <dbReference type="ARBA" id="ARBA00022989"/>
    </source>
</evidence>
<dbReference type="PANTHER" id="PTHR43124">
    <property type="entry name" value="PURINE EFFLUX PUMP PBUE"/>
    <property type="match status" value="1"/>
</dbReference>
<dbReference type="PANTHER" id="PTHR43124:SF3">
    <property type="entry name" value="CHLORAMPHENICOL EFFLUX PUMP RV0191"/>
    <property type="match status" value="1"/>
</dbReference>
<feature type="transmembrane region" description="Helical" evidence="6">
    <location>
        <begin position="297"/>
        <end position="316"/>
    </location>
</feature>